<dbReference type="PROSITE" id="PS51257">
    <property type="entry name" value="PROKAR_LIPOPROTEIN"/>
    <property type="match status" value="1"/>
</dbReference>
<sequence length="381" mass="41558">MSLFRAGLLAASFALVACRAIAGFSDPMTFFYAVNGGNCANCSWIVGEGVIGPDTHEEFLAFLSREDLGDARGLRIHLNSPGGDLIGGVRLGLAFRQQLINTAVSSALVTDIYDSGIRLVGASAEAECSSACVFAFAGGVNRYASESTSSADVGFQSLGRLGVHQFYDPSTLIDPSAATLNAQDRISDQRIIAVLIGYLSEMGVSAELLQLAAATDPRDMHYLSDVELRRVRIDTVTEQEVSLTGYKNGVAVAEIRYTRGEGDYRLELYCSDTSLHMIASIDWAGRYDIDAHQRWSLLDGVSLKDGAPVELVSESFAERSDGGTTGRFRFRFQDSIRDLVQRDKFFFEDWSSRYANDIASSLSFILPEEFDGIHVLPRTCL</sequence>
<protein>
    <recommendedName>
        <fullName evidence="2">Periplasmic protein-like protein</fullName>
    </recommendedName>
</protein>
<proteinExistence type="predicted"/>
<evidence type="ECO:0008006" key="2">
    <source>
        <dbReference type="Google" id="ProtNLM"/>
    </source>
</evidence>
<dbReference type="EMBL" id="LAZR01000033">
    <property type="protein sequence ID" value="KKO01921.1"/>
    <property type="molecule type" value="Genomic_DNA"/>
</dbReference>
<reference evidence="1" key="1">
    <citation type="journal article" date="2015" name="Nature">
        <title>Complex archaea that bridge the gap between prokaryotes and eukaryotes.</title>
        <authorList>
            <person name="Spang A."/>
            <person name="Saw J.H."/>
            <person name="Jorgensen S.L."/>
            <person name="Zaremba-Niedzwiedzka K."/>
            <person name="Martijn J."/>
            <person name="Lind A.E."/>
            <person name="van Eijk R."/>
            <person name="Schleper C."/>
            <person name="Guy L."/>
            <person name="Ettema T.J."/>
        </authorList>
    </citation>
    <scope>NUCLEOTIDE SEQUENCE</scope>
</reference>
<gene>
    <name evidence="1" type="ORF">LCGC14_0112760</name>
</gene>
<organism evidence="1">
    <name type="scientific">marine sediment metagenome</name>
    <dbReference type="NCBI Taxonomy" id="412755"/>
    <lineage>
        <taxon>unclassified sequences</taxon>
        <taxon>metagenomes</taxon>
        <taxon>ecological metagenomes</taxon>
    </lineage>
</organism>
<comment type="caution">
    <text evidence="1">The sequence shown here is derived from an EMBL/GenBank/DDBJ whole genome shotgun (WGS) entry which is preliminary data.</text>
</comment>
<evidence type="ECO:0000313" key="1">
    <source>
        <dbReference type="EMBL" id="KKO01921.1"/>
    </source>
</evidence>
<dbReference type="Gene3D" id="3.90.226.10">
    <property type="entry name" value="2-enoyl-CoA Hydratase, Chain A, domain 1"/>
    <property type="match status" value="1"/>
</dbReference>
<dbReference type="AlphaFoldDB" id="A0A0F9V9T6"/>
<name>A0A0F9V9T6_9ZZZZ</name>
<accession>A0A0F9V9T6</accession>